<dbReference type="RefSeq" id="WP_015752291.1">
    <property type="nucleotide sequence ID" value="NC_013223.1"/>
</dbReference>
<dbReference type="Pfam" id="PF20657">
    <property type="entry name" value="DUF6811"/>
    <property type="match status" value="1"/>
</dbReference>
<reference evidence="2" key="1">
    <citation type="submission" date="2009-09" db="EMBL/GenBank/DDBJ databases">
        <title>The complete chromosome of Desulfohalobium retbaense DSM 5692.</title>
        <authorList>
            <consortium name="US DOE Joint Genome Institute (JGI-PGF)"/>
            <person name="Lucas S."/>
            <person name="Copeland A."/>
            <person name="Lapidus A."/>
            <person name="Glavina del Rio T."/>
            <person name="Dalin E."/>
            <person name="Tice H."/>
            <person name="Bruce D."/>
            <person name="Goodwin L."/>
            <person name="Pitluck S."/>
            <person name="Kyrpides N."/>
            <person name="Mavromatis K."/>
            <person name="Ivanova N."/>
            <person name="Mikhailova N."/>
            <person name="Munk A.C."/>
            <person name="Brettin T."/>
            <person name="Detter J.C."/>
            <person name="Han C."/>
            <person name="Tapia R."/>
            <person name="Larimer F."/>
            <person name="Land M."/>
            <person name="Hauser L."/>
            <person name="Markowitz V."/>
            <person name="Cheng J.-F."/>
            <person name="Hugenholtz P."/>
            <person name="Woyke T."/>
            <person name="Wu D."/>
            <person name="Spring S."/>
            <person name="Klenk H.-P."/>
            <person name="Eisen J.A."/>
        </authorList>
    </citation>
    <scope>NUCLEOTIDE SEQUENCE [LARGE SCALE GENOMIC DNA]</scope>
    <source>
        <strain evidence="2">DSM 5692</strain>
    </source>
</reference>
<dbReference type="EMBL" id="CP001734">
    <property type="protein sequence ID" value="ACV69148.1"/>
    <property type="molecule type" value="Genomic_DNA"/>
</dbReference>
<dbReference type="KEGG" id="drt:Dret_1864"/>
<evidence type="ECO:0000313" key="1">
    <source>
        <dbReference type="EMBL" id="ACV69148.1"/>
    </source>
</evidence>
<dbReference type="eggNOG" id="ENOG50331TB">
    <property type="taxonomic scope" value="Bacteria"/>
</dbReference>
<dbReference type="InterPro" id="IPR047766">
    <property type="entry name" value="PxxKW_fam"/>
</dbReference>
<keyword evidence="2" id="KW-1185">Reference proteome</keyword>
<sequence length="93" mass="10440">MAKKKQYFEGAKKTEQGLEYNGFVLSPVIDKCDGCERAVWFEDERFCTSYPNPERKWAHGACNFATHVKASVDKGGQVKVNPIKASKRAARGK</sequence>
<proteinExistence type="predicted"/>
<protein>
    <submittedName>
        <fullName evidence="1">Uncharacterized protein</fullName>
    </submittedName>
</protein>
<dbReference type="Proteomes" id="UP000001052">
    <property type="component" value="Chromosome"/>
</dbReference>
<accession>C8X401</accession>
<dbReference type="AlphaFoldDB" id="C8X401"/>
<organism evidence="1 2">
    <name type="scientific">Desulfohalobium retbaense (strain ATCC 49708 / DSM 5692 / JCM 16813 / HR100)</name>
    <dbReference type="NCBI Taxonomy" id="485915"/>
    <lineage>
        <taxon>Bacteria</taxon>
        <taxon>Pseudomonadati</taxon>
        <taxon>Thermodesulfobacteriota</taxon>
        <taxon>Desulfovibrionia</taxon>
        <taxon>Desulfovibrionales</taxon>
        <taxon>Desulfohalobiaceae</taxon>
        <taxon>Desulfohalobium</taxon>
    </lineage>
</organism>
<dbReference type="NCBIfam" id="NF038144">
    <property type="entry name" value="PxxKW"/>
    <property type="match status" value="1"/>
</dbReference>
<evidence type="ECO:0000313" key="2">
    <source>
        <dbReference type="Proteomes" id="UP000001052"/>
    </source>
</evidence>
<reference evidence="1 2" key="2">
    <citation type="journal article" date="2010" name="Stand. Genomic Sci.">
        <title>Complete genome sequence of Desulfohalobium retbaense type strain (HR(100)).</title>
        <authorList>
            <person name="Spring S."/>
            <person name="Nolan M."/>
            <person name="Lapidus A."/>
            <person name="Glavina Del Rio T."/>
            <person name="Copeland A."/>
            <person name="Tice H."/>
            <person name="Cheng J.F."/>
            <person name="Lucas S."/>
            <person name="Land M."/>
            <person name="Chen F."/>
            <person name="Bruce D."/>
            <person name="Goodwin L."/>
            <person name="Pitluck S."/>
            <person name="Ivanova N."/>
            <person name="Mavromatis K."/>
            <person name="Mikhailova N."/>
            <person name="Pati A."/>
            <person name="Chen A."/>
            <person name="Palaniappan K."/>
            <person name="Hauser L."/>
            <person name="Chang Y.J."/>
            <person name="Jeffries C.D."/>
            <person name="Munk C."/>
            <person name="Kiss H."/>
            <person name="Chain P."/>
            <person name="Han C."/>
            <person name="Brettin T."/>
            <person name="Detter J.C."/>
            <person name="Schuler E."/>
            <person name="Goker M."/>
            <person name="Rohde M."/>
            <person name="Bristow J."/>
            <person name="Eisen J.A."/>
            <person name="Markowitz V."/>
            <person name="Hugenholtz P."/>
            <person name="Kyrpides N.C."/>
            <person name="Klenk H.P."/>
        </authorList>
    </citation>
    <scope>NUCLEOTIDE SEQUENCE [LARGE SCALE GENOMIC DNA]</scope>
    <source>
        <strain evidence="1 2">DSM 5692</strain>
    </source>
</reference>
<gene>
    <name evidence="1" type="ordered locus">Dret_1864</name>
</gene>
<dbReference type="HOGENOM" id="CLU_185100_0_0_7"/>
<dbReference type="STRING" id="485915.Dret_1864"/>
<name>C8X401_DESRD</name>
<dbReference type="OrthoDB" id="5387471at2"/>